<feature type="compositionally biased region" description="Basic and acidic residues" evidence="1">
    <location>
        <begin position="302"/>
        <end position="336"/>
    </location>
</feature>
<sequence length="503" mass="56978">MALRNSKIASDLVLTQYKYLSSKADLALPISSIKVTDFGNADTTDLGAYRYVVSNTKKPSVLPKIEFPKEPEELIPPEMRHLQPAMLPKFMELRNGKSEVQWESTETDKDLECPFPEPIKDLRTKTLVLSDQKKAELKSPNINVNVKTANFNVVNRNYSTSPFFIVSRSFAKASKKGAKSAKGSGKDEKCEKQPKQCKKKSDCPSFIMRDCPTGKPKSDCYHAYMDPKCSKKLAPYPSYSESCADRLEDDPSECMQCPWQKCGGVDAIRPPKRSFHTSSALDDQKLIFMQSDATKHAQYMPPHKDCDAKKEPCKRPPGKCEKQKEEKKKNKCPEQPKKKKCDNVTTAYGLWDAKENLVPTESWHTIESNSLTNVLDLKNIKKLPFDKDQADYAKVSKKKCQIEKDSKCRRKKRKNVPEGCPESGCRKDCACKFSEKVIFKLETNCPNNRGGANKGPSKKKCPVVDTTIDKNYMPKDPCCKDAKKGNKKRRHKPKVYVPDNPDY</sequence>
<dbReference type="Proteomes" id="UP001153737">
    <property type="component" value="Chromosome 11"/>
</dbReference>
<feature type="region of interest" description="Disordered" evidence="1">
    <location>
        <begin position="474"/>
        <end position="503"/>
    </location>
</feature>
<organism evidence="2 3">
    <name type="scientific">Phaedon cochleariae</name>
    <name type="common">Mustard beetle</name>
    <dbReference type="NCBI Taxonomy" id="80249"/>
    <lineage>
        <taxon>Eukaryota</taxon>
        <taxon>Metazoa</taxon>
        <taxon>Ecdysozoa</taxon>
        <taxon>Arthropoda</taxon>
        <taxon>Hexapoda</taxon>
        <taxon>Insecta</taxon>
        <taxon>Pterygota</taxon>
        <taxon>Neoptera</taxon>
        <taxon>Endopterygota</taxon>
        <taxon>Coleoptera</taxon>
        <taxon>Polyphaga</taxon>
        <taxon>Cucujiformia</taxon>
        <taxon>Chrysomeloidea</taxon>
        <taxon>Chrysomelidae</taxon>
        <taxon>Chrysomelinae</taxon>
        <taxon>Chrysomelini</taxon>
        <taxon>Phaedon</taxon>
    </lineage>
</organism>
<protein>
    <submittedName>
        <fullName evidence="2">Uncharacterized protein</fullName>
    </submittedName>
</protein>
<dbReference type="EMBL" id="OU896717">
    <property type="protein sequence ID" value="CAH1118651.1"/>
    <property type="molecule type" value="Genomic_DNA"/>
</dbReference>
<dbReference type="AlphaFoldDB" id="A0A9P0GN10"/>
<feature type="region of interest" description="Disordered" evidence="1">
    <location>
        <begin position="299"/>
        <end position="340"/>
    </location>
</feature>
<keyword evidence="3" id="KW-1185">Reference proteome</keyword>
<reference evidence="2" key="2">
    <citation type="submission" date="2022-10" db="EMBL/GenBank/DDBJ databases">
        <authorList>
            <consortium name="ENA_rothamsted_submissions"/>
            <consortium name="culmorum"/>
            <person name="King R."/>
        </authorList>
    </citation>
    <scope>NUCLEOTIDE SEQUENCE</scope>
</reference>
<accession>A0A9P0GN10</accession>
<reference evidence="2" key="1">
    <citation type="submission" date="2022-01" db="EMBL/GenBank/DDBJ databases">
        <authorList>
            <person name="King R."/>
        </authorList>
    </citation>
    <scope>NUCLEOTIDE SEQUENCE</scope>
</reference>
<dbReference type="OrthoDB" id="6762906at2759"/>
<feature type="compositionally biased region" description="Basic residues" evidence="1">
    <location>
        <begin position="485"/>
        <end position="494"/>
    </location>
</feature>
<name>A0A9P0GN10_PHACE</name>
<dbReference type="InterPro" id="IPR006611">
    <property type="entry name" value="DUF1431_DROsp"/>
</dbReference>
<evidence type="ECO:0000313" key="3">
    <source>
        <dbReference type="Proteomes" id="UP001153737"/>
    </source>
</evidence>
<dbReference type="Pfam" id="PF07248">
    <property type="entry name" value="DUF1431"/>
    <property type="match status" value="1"/>
</dbReference>
<evidence type="ECO:0000256" key="1">
    <source>
        <dbReference type="SAM" id="MobiDB-lite"/>
    </source>
</evidence>
<proteinExistence type="predicted"/>
<gene>
    <name evidence="2" type="ORF">PHAECO_LOCUS2328</name>
</gene>
<evidence type="ECO:0000313" key="2">
    <source>
        <dbReference type="EMBL" id="CAH1118651.1"/>
    </source>
</evidence>